<dbReference type="InterPro" id="IPR037818">
    <property type="entry name" value="TAF8"/>
</dbReference>
<evidence type="ECO:0000256" key="2">
    <source>
        <dbReference type="ARBA" id="ARBA00008767"/>
    </source>
</evidence>
<dbReference type="CDD" id="cd22918">
    <property type="entry name" value="HFD_TAF8"/>
    <property type="match status" value="1"/>
</dbReference>
<dbReference type="InterPro" id="IPR006565">
    <property type="entry name" value="BTP"/>
</dbReference>
<protein>
    <recommendedName>
        <fullName evidence="3">Transcription initiation factor TFIID subunit 8</fullName>
    </recommendedName>
    <alternativeName>
        <fullName evidence="7">TBP-associated factor 8</fullName>
    </alternativeName>
</protein>
<evidence type="ECO:0000256" key="3">
    <source>
        <dbReference type="ARBA" id="ARBA00017307"/>
    </source>
</evidence>
<evidence type="ECO:0000256" key="4">
    <source>
        <dbReference type="ARBA" id="ARBA00023015"/>
    </source>
</evidence>
<dbReference type="Pfam" id="PF10406">
    <property type="entry name" value="TAF8_C"/>
    <property type="match status" value="1"/>
</dbReference>
<dbReference type="GO" id="GO:0006367">
    <property type="term" value="P:transcription initiation at RNA polymerase II promoter"/>
    <property type="evidence" value="ECO:0007669"/>
    <property type="project" value="TreeGrafter"/>
</dbReference>
<feature type="compositionally biased region" description="Basic and acidic residues" evidence="8">
    <location>
        <begin position="220"/>
        <end position="239"/>
    </location>
</feature>
<feature type="compositionally biased region" description="Basic residues" evidence="8">
    <location>
        <begin position="240"/>
        <end position="249"/>
    </location>
</feature>
<reference evidence="10" key="1">
    <citation type="submission" date="2020-04" db="EMBL/GenBank/DDBJ databases">
        <authorList>
            <person name="Neveu A P."/>
        </authorList>
    </citation>
    <scope>NUCLEOTIDE SEQUENCE</scope>
    <source>
        <tissue evidence="10">Whole embryo</tissue>
    </source>
</reference>
<feature type="compositionally biased region" description="Polar residues" evidence="8">
    <location>
        <begin position="254"/>
        <end position="268"/>
    </location>
</feature>
<dbReference type="GO" id="GO:0003743">
    <property type="term" value="F:translation initiation factor activity"/>
    <property type="evidence" value="ECO:0007669"/>
    <property type="project" value="UniProtKB-KW"/>
</dbReference>
<dbReference type="InterPro" id="IPR019473">
    <property type="entry name" value="TFIID_su8_C"/>
</dbReference>
<evidence type="ECO:0000256" key="1">
    <source>
        <dbReference type="ARBA" id="ARBA00004123"/>
    </source>
</evidence>
<evidence type="ECO:0000256" key="6">
    <source>
        <dbReference type="ARBA" id="ARBA00023242"/>
    </source>
</evidence>
<proteinExistence type="evidence at transcript level"/>
<dbReference type="PANTHER" id="PTHR46469:SF1">
    <property type="entry name" value="TRANSCRIPTION INITIATION FACTOR TFIID SUBUNIT 8"/>
    <property type="match status" value="1"/>
</dbReference>
<feature type="domain" description="Bromodomain associated" evidence="9">
    <location>
        <begin position="9"/>
        <end position="85"/>
    </location>
</feature>
<feature type="compositionally biased region" description="Basic residues" evidence="8">
    <location>
        <begin position="292"/>
        <end position="302"/>
    </location>
</feature>
<evidence type="ECO:0000256" key="8">
    <source>
        <dbReference type="SAM" id="MobiDB-lite"/>
    </source>
</evidence>
<evidence type="ECO:0000256" key="5">
    <source>
        <dbReference type="ARBA" id="ARBA00023163"/>
    </source>
</evidence>
<keyword evidence="6" id="KW-0539">Nucleus</keyword>
<dbReference type="InterPro" id="IPR009072">
    <property type="entry name" value="Histone-fold"/>
</dbReference>
<comment type="similarity">
    <text evidence="2">Belongs to the TAF8 family.</text>
</comment>
<dbReference type="CDD" id="cd08049">
    <property type="entry name" value="TAF8"/>
    <property type="match status" value="1"/>
</dbReference>
<dbReference type="PANTHER" id="PTHR46469">
    <property type="entry name" value="TRANSCRIPTION INITIATION FACTOR TFIID SUBUNIT 8"/>
    <property type="match status" value="1"/>
</dbReference>
<dbReference type="AlphaFoldDB" id="A0A6F9DUE7"/>
<evidence type="ECO:0000256" key="7">
    <source>
        <dbReference type="ARBA" id="ARBA00031721"/>
    </source>
</evidence>
<dbReference type="GO" id="GO:0005669">
    <property type="term" value="C:transcription factor TFIID complex"/>
    <property type="evidence" value="ECO:0007669"/>
    <property type="project" value="InterPro"/>
</dbReference>
<sequence>MAAEGISVEGSYRRALTMSIAALCVETGFDVAQDNVLETLTEMIQSYITEVGNSTRAFYEHSGRTLPTGRDMMCALADLGFPNKQLLQYLKRPRRVNMGQIPKTAEPSSPPVLEIGKRKNFPNYVSDSYNYPILPDPHTYVRTTTGQKPEKDYAILRERVSVQKRDVERALTRFVAKTGNSHALLPDDKNSFPLIAARPSTNPYLAALIPSEHETVKLYENHSQDEQEESTEKESETPKSKNRKMKRHRAGNDVESSPSLGGAQTKQTPPIPVEPPSANKTPEVIHNPYLRPVKKPKLKKKR</sequence>
<evidence type="ECO:0000259" key="9">
    <source>
        <dbReference type="SMART" id="SM00576"/>
    </source>
</evidence>
<organism evidence="10">
    <name type="scientific">Phallusia mammillata</name>
    <dbReference type="NCBI Taxonomy" id="59560"/>
    <lineage>
        <taxon>Eukaryota</taxon>
        <taxon>Metazoa</taxon>
        <taxon>Chordata</taxon>
        <taxon>Tunicata</taxon>
        <taxon>Ascidiacea</taxon>
        <taxon>Phlebobranchia</taxon>
        <taxon>Ascidiidae</taxon>
        <taxon>Phallusia</taxon>
    </lineage>
</organism>
<keyword evidence="4" id="KW-0805">Transcription regulation</keyword>
<keyword evidence="10" id="KW-0648">Protein biosynthesis</keyword>
<dbReference type="SUPFAM" id="SSF47113">
    <property type="entry name" value="Histone-fold"/>
    <property type="match status" value="1"/>
</dbReference>
<dbReference type="EMBL" id="LR790939">
    <property type="protein sequence ID" value="CAB3266801.1"/>
    <property type="molecule type" value="mRNA"/>
</dbReference>
<comment type="subcellular location">
    <subcellularLocation>
        <location evidence="1">Nucleus</location>
    </subcellularLocation>
</comment>
<name>A0A6F9DUE7_9ASCI</name>
<accession>A0A6F9DUE7</accession>
<dbReference type="Pfam" id="PF07524">
    <property type="entry name" value="Bromo_TP"/>
    <property type="match status" value="1"/>
</dbReference>
<feature type="region of interest" description="Disordered" evidence="8">
    <location>
        <begin position="220"/>
        <end position="302"/>
    </location>
</feature>
<keyword evidence="5" id="KW-0804">Transcription</keyword>
<dbReference type="SMART" id="SM00576">
    <property type="entry name" value="BTP"/>
    <property type="match status" value="1"/>
</dbReference>
<keyword evidence="10" id="KW-0396">Initiation factor</keyword>
<dbReference type="Gene3D" id="1.10.20.10">
    <property type="entry name" value="Histone, subunit A"/>
    <property type="match status" value="1"/>
</dbReference>
<dbReference type="GO" id="GO:0046982">
    <property type="term" value="F:protein heterodimerization activity"/>
    <property type="evidence" value="ECO:0007669"/>
    <property type="project" value="InterPro"/>
</dbReference>
<evidence type="ECO:0000313" key="10">
    <source>
        <dbReference type="EMBL" id="CAB3266801.1"/>
    </source>
</evidence>
<gene>
    <name evidence="10" type="primary">Taf8</name>
</gene>